<reference evidence="2 3" key="1">
    <citation type="submission" date="2024-02" db="EMBL/GenBank/DDBJ databases">
        <title>Chromosome-scale genome assembly of the rough periwinkle Littorina saxatilis.</title>
        <authorList>
            <person name="De Jode A."/>
            <person name="Faria R."/>
            <person name="Formenti G."/>
            <person name="Sims Y."/>
            <person name="Smith T.P."/>
            <person name="Tracey A."/>
            <person name="Wood J.M.D."/>
            <person name="Zagrodzka Z.B."/>
            <person name="Johannesson K."/>
            <person name="Butlin R.K."/>
            <person name="Leder E.H."/>
        </authorList>
    </citation>
    <scope>NUCLEOTIDE SEQUENCE [LARGE SCALE GENOMIC DNA]</scope>
    <source>
        <strain evidence="2">Snail1</strain>
        <tissue evidence="2">Muscle</tissue>
    </source>
</reference>
<feature type="region of interest" description="Disordered" evidence="1">
    <location>
        <begin position="2146"/>
        <end position="2196"/>
    </location>
</feature>
<feature type="compositionally biased region" description="Low complexity" evidence="1">
    <location>
        <begin position="1831"/>
        <end position="1844"/>
    </location>
</feature>
<feature type="compositionally biased region" description="Polar residues" evidence="1">
    <location>
        <begin position="2153"/>
        <end position="2181"/>
    </location>
</feature>
<feature type="region of interest" description="Disordered" evidence="1">
    <location>
        <begin position="3236"/>
        <end position="3256"/>
    </location>
</feature>
<dbReference type="EMBL" id="JBAMIC010000011">
    <property type="protein sequence ID" value="KAK7100731.1"/>
    <property type="molecule type" value="Genomic_DNA"/>
</dbReference>
<feature type="region of interest" description="Disordered" evidence="1">
    <location>
        <begin position="1002"/>
        <end position="1031"/>
    </location>
</feature>
<feature type="region of interest" description="Disordered" evidence="1">
    <location>
        <begin position="3269"/>
        <end position="3337"/>
    </location>
</feature>
<dbReference type="PANTHER" id="PTHR14918:SF3">
    <property type="entry name" value="KICSTOR COMPLEX PROTEIN SZT2"/>
    <property type="match status" value="1"/>
</dbReference>
<feature type="region of interest" description="Disordered" evidence="1">
    <location>
        <begin position="3734"/>
        <end position="3754"/>
    </location>
</feature>
<feature type="region of interest" description="Disordered" evidence="1">
    <location>
        <begin position="786"/>
        <end position="808"/>
    </location>
</feature>
<feature type="region of interest" description="Disordered" evidence="1">
    <location>
        <begin position="1268"/>
        <end position="1315"/>
    </location>
</feature>
<feature type="compositionally biased region" description="Basic and acidic residues" evidence="1">
    <location>
        <begin position="3734"/>
        <end position="3747"/>
    </location>
</feature>
<feature type="region of interest" description="Disordered" evidence="1">
    <location>
        <begin position="2043"/>
        <end position="2068"/>
    </location>
</feature>
<dbReference type="GO" id="GO:0005777">
    <property type="term" value="C:peroxisome"/>
    <property type="evidence" value="ECO:0007669"/>
    <property type="project" value="InterPro"/>
</dbReference>
<dbReference type="Proteomes" id="UP001374579">
    <property type="component" value="Unassembled WGS sequence"/>
</dbReference>
<feature type="compositionally biased region" description="Polar residues" evidence="1">
    <location>
        <begin position="1217"/>
        <end position="1229"/>
    </location>
</feature>
<gene>
    <name evidence="2" type="ORF">V1264_023626</name>
</gene>
<feature type="compositionally biased region" description="Low complexity" evidence="1">
    <location>
        <begin position="1010"/>
        <end position="1019"/>
    </location>
</feature>
<feature type="region of interest" description="Disordered" evidence="1">
    <location>
        <begin position="1131"/>
        <end position="1230"/>
    </location>
</feature>
<feature type="compositionally biased region" description="Polar residues" evidence="1">
    <location>
        <begin position="3642"/>
        <end position="3656"/>
    </location>
</feature>
<evidence type="ECO:0008006" key="4">
    <source>
        <dbReference type="Google" id="ProtNLM"/>
    </source>
</evidence>
<feature type="region of interest" description="Disordered" evidence="1">
    <location>
        <begin position="3856"/>
        <end position="3888"/>
    </location>
</feature>
<evidence type="ECO:0000256" key="1">
    <source>
        <dbReference type="SAM" id="MobiDB-lite"/>
    </source>
</evidence>
<feature type="compositionally biased region" description="Basic and acidic residues" evidence="1">
    <location>
        <begin position="1669"/>
        <end position="1688"/>
    </location>
</feature>
<evidence type="ECO:0000313" key="2">
    <source>
        <dbReference type="EMBL" id="KAK7100731.1"/>
    </source>
</evidence>
<sequence length="3915" mass="439149">MEDDDGENDSSADTEAAYVDAEEVFVLMKKNTRVSRNIRACWFFRHLKSTIIYTPLLELHLNALAQDLTLASLIPADGEPMFDASQTYKVGINPHTTVTFLASRYRIAFTLDLSPSVVAVDVAKGQLVSDEIFQNFCKCLKGLVKPFHLPGSRLVFRPKLFIAVIAHTPVVCSAANQVLIQGVSVSEENVEQILQYAYKELLDLEHHLAGSFTKIVEQLNARKPEPFFLEEEEEEEENRANLVKMTDEILRSHELALVDMLRCGMLCLQMLPENSSSVIVVITDGVVGVPEANLMELLLTQLRNSTISCSFLKVSSPISIQRQLGHVPNFELMQFIATATFGGYFLSCPDVGEDESFAPNVYHQAMYYWSFQKGLEGFCYDGSHNDPDIIGSPSWVHRRLYSHPLHGGSFGLDVMRKKHQERNIQAGLSHVLSVRLREGYTIKAVHFHKGGSEIEVNLVLPWRDNGKIEYNATAPWPLEKNKTSRVEIFVEGSYDFLHELMCRSGNRKLVASPFRSAHIKKFWQVLTHISSTDKLLVHLQSFDTNPVNYEVPEYIRSGIPLFVLDPVNPVTNSQLSNKESELAGFVSFWEPVIMLDTNIWQKWMHSHRLGLVLEQDLPLPRYLHVPNSSGRFNILQCRQALASLTQLLKHWCTFVLAENHSYIKFMERGADKPPAFFCLLRVTSKPPYVILRLAFLGGTPSNRRREEIRQLKLQLSELKFPKRYTQKSEKKSTLKVAADNGKEKERKAPLLREWSEINCCTVLRKPVEKILIRYEQKPEDLFVVEDRPRPSLDDGSGSSVSQGRSAVKQPVNSKFNTLSHYLIHRRWVWSVQLVSSVPLSLHTVGKMLQTLTKIRLQEGFHFASTNSGISNMVLEVDMMDNRFTAASSSQKEEFDDEHQTCVVQYIVFPPHTKTSRDSVSEEDMDEMETTEADGEVQIVTECWVEPQFGFCINNTPERLHFEGLTNVALSNAFFDVDYECISSLTTFNHLLYLCQHAAKTPSLGTDVTQSGTSSSPSTPGRRHTTSTHIEEDEKHLESTVTFIPFPFDLLTLLPCSQQAELLFSTFVVGTGKAAEKEAGADPKGSNELLFSLLFEKFRTIHDREHFVSTEVADKFLEQLCSRPRDLTQQPFPFQCKHSTSNQNDKPDLTEAADGGATPETNDKGQRATPDRPTSGTSSAPNTLRGATGATKSAKTASNSQTNARTSDHTASGAHGSTPGSARFSQNGSVHGQPMWKCYTKAVSTGHMLLTFIPASYDDLLLLNKTEEEKEGPCAGHERKSGDSEDITSPRPQTTDCPGDTATEEDSATGATPATATTTATVAYHVSEDTDSCTTGQMSGEGRRGSSALSGAEHFSTTLITVTEPSPCQSPERTVAQSREDDVKEWVNTSCSAAVPPAKGPMVIPVYVYDCHLHSVTESLVNRWTFTLPPDLFEDMTFTADGDDNQPTPSPRGRLASFDKEMSVIEEKEEAEYLRPSWRSSLDRKSMDNMTEGVGDFKQHCHLITESFFSCFVSGLYQSLRHNYYVHQHDMDAAINSICQETLPLEVDMTSFLLASCGHLNRLVSQARRELAASKEGEFSRKHSVRFLEVVEIQSDDGEDIIVPEILQLPRRMVSLLPSLWSDMTCEHSLGLHKQVEEKFMEIVKHWFQPVDSMPDYFFFSPVAQQRTSRCEDYEDREKRDSTDEKTDENQMDTDNSTKEEDEADIVMAEFTPRGHTEIMERGNHSACVSVDSNLDVSLSDLDIQTAHDLEQEVVPLFVHFTCTLKRRTEHHNTSVTAIPQCLRDLLCTMKDPLLAIDFGEFKVTFDINCLTLPSDQDLDLPLPKKPGFLRSFSNQSQGSGSGRQSECENDETQSNAASSEYNFGDPLGHLPAGEREAVLCFKNEVEWLLYDEIASALRHMFPINSDALEFVTQHVKKSCHHKYTSAIHERVNLQFVYGPDRSLKPFTEEFERMSLPGYHLTKVTSFYILTIDRAHANNIRHAQALKTALVELSHGEADGSSPVAADCNKLFPAIEERSHSLPNILGSPVPGCPVGVTAVQEARSVGSGGGGGSSDENRPRSSSDEKYPKDILADEIRLKQMPVQSMLTAKDIDSDVSDALLRKSHSFAGLHGQVTFAPSTATISPEVHHATLSTVKASPSSLFGIRSRHFSAPSGQGTPQSRASTLPQTPSMGSSHGSGTSDAGFEGDVSDDNMDDTASLSDAGLMYPPLPNFWLIMIIHSDSVELFFHTRESGGEASVQQQQKALVSGTIQSIHDICQKINKQLLLDELLETQMCNLLLVPEADEDVHWTDRSRTISSRSVQDAFEGDDEDEAEEGQNRGYLAAAMNFEAGYFACDCVWRKLFFLHPRLKTGSQRQGMSRGLVSLRSILNKFAVGNRKNMFVIKETSSGNVFYLKLKELTSSNLYDPLGIDIQADLETSMSELSLSSHFQTMKANEPSKMEADTRSEGDTTSLASGYSRFSSRIEDMVELTVHGIEEPGKEIQEDLMKVLQNKLDDTVLDVISVMLARNPQCKLRPDDVQFIQCPVQDATETLQLTIPSHAMPFLSALLYYLRQNLLQFLHTPNFQEDSLDYHFHDFIEGQWQPITNDQVYLYISPQAGGRKGMACVSCSLVDGRGNSVRLLSCPCPSRLAASNLPTANEFTHMVETCVHEHTTCRVGPGPTALVQFRIWQRGSLDMRQLKDRLTSAVGHALCDIVMEFTLLTAPVCTTPRNLQDIKTLPVTSLPSSPVTVKKVIVAPREEPERKPALGRKMSDTVRISLKPIPQSASPFQTLRDTFTSRSKLGSPAPENAQSFDWSQVQNQTDHSRVVSASLPSNNQSDFECQELQELIAQYDKGEKGSLHPAFASLMEPWLHFCQKRNMPSVSKMEMSIRADHSVEYILKELQNALPSLGVKSPLRVFKVLHYATLDSSPFSVPFYPCKPQPSSLEEQLEMAMESVGSDVGKIKWTAVVRDHDLWCLTVSPEPTEYQQTQTVPSMAELRGFQSSQKFTPKCYDPAKDRDSYEALTGMNQTFIPRQKLLIMFAYEKKFVVYMYNFGSEVTSGVDKTVKRIVHWHNARSHLLNSLLSQKMGLFRHSCFSELPFSQEDNPYTSTNDIDNLIKFSAPPREVNRRHSSMTTAQSRSISRVLNQYRPFDETYKNLKPAKPMHKNVVTSRDHVVRHGMQAQDIRSRYRKDAELVMKLQHIYVSWLQKSGANPPMSEDYLDLLKQSSRLFHYCATPLLFCPQWRQCVLDQSRNPKATPTPPPPTPEKEPVIVPKSPVFSSLLTVPNTPVERSRHSSGASISSLRARRSSSQDVGRAKRTSDPSPAPPSAAGVTSAPGGVGMGSDVPTGPGPDDSWHRDICHNFLMQYRNYLVTEFGFININLQQSMHKRPVPAGSSREEESSQRHLVVNLQKTLTCGIILMELSLRSKYFFLKMFVLDYLQLGISNHDMQLLFVDECEKYKDLIHVHSFAHDFHLRCINDYLRGSSSILHPGFHLSNFLTEFLNIYPDPPSFARNCLAKESKEIFNLPCPGPQLYDYMRNQSRQFDMSVFRMTPSDVFEPDYCCIKGDEFALVQIREPDRPSLEAQAGTLEGAAAEVELDGYNVTLIISQDALRGLASVDAGKELLKLNFFVVLTRLRDFHPKRTLEKKFGDFRCVSTNQQSHSEGSDTSSMGGGEGDPGVPIAVKQHLGARQEHTNYLGFSNIHLARVYTLLNTQIKAGKDKIEEVVEMSKVKCRRDYLWHRMLSSAAKDDGKGKKGKQPEESLEPNMTPLSAAEFEELLSLVSKQPLNQIDPRLAIFSNMPPAWYSSLLPVLTSRFTNACRFFATERQFQHHTVILNSKWLDMFILLSVDQNTGCTALSQVLRSRACDEEEQNRRDQGGDKRRQSVQGRLQDQQPEREGTPSLITEQKHCLIEDFVNVCCFHLWSSIL</sequence>
<feature type="compositionally biased region" description="Basic and acidic residues" evidence="1">
    <location>
        <begin position="1160"/>
        <end position="1169"/>
    </location>
</feature>
<feature type="compositionally biased region" description="Basic and acidic residues" evidence="1">
    <location>
        <begin position="3859"/>
        <end position="3870"/>
    </location>
</feature>
<organism evidence="2 3">
    <name type="scientific">Littorina saxatilis</name>
    <dbReference type="NCBI Taxonomy" id="31220"/>
    <lineage>
        <taxon>Eukaryota</taxon>
        <taxon>Metazoa</taxon>
        <taxon>Spiralia</taxon>
        <taxon>Lophotrochozoa</taxon>
        <taxon>Mollusca</taxon>
        <taxon>Gastropoda</taxon>
        <taxon>Caenogastropoda</taxon>
        <taxon>Littorinimorpha</taxon>
        <taxon>Littorinoidea</taxon>
        <taxon>Littorinidae</taxon>
        <taxon>Littorina</taxon>
    </lineage>
</organism>
<dbReference type="InterPro" id="IPR033228">
    <property type="entry name" value="SZT2"/>
</dbReference>
<name>A0AAN9B8V6_9CAEN</name>
<proteinExistence type="predicted"/>
<feature type="compositionally biased region" description="Polar residues" evidence="1">
    <location>
        <begin position="1171"/>
        <end position="1181"/>
    </location>
</feature>
<protein>
    <recommendedName>
        <fullName evidence="4">KICSTOR complex protein SZT2</fullName>
    </recommendedName>
</protein>
<feature type="compositionally biased region" description="Polar residues" evidence="1">
    <location>
        <begin position="1131"/>
        <end position="1143"/>
    </location>
</feature>
<feature type="region of interest" description="Disordered" evidence="1">
    <location>
        <begin position="1327"/>
        <end position="1349"/>
    </location>
</feature>
<feature type="compositionally biased region" description="Basic and acidic residues" evidence="1">
    <location>
        <begin position="1268"/>
        <end position="1282"/>
    </location>
</feature>
<accession>A0AAN9B8V6</accession>
<feature type="compositionally biased region" description="Polar residues" evidence="1">
    <location>
        <begin position="796"/>
        <end position="808"/>
    </location>
</feature>
<feature type="region of interest" description="Disordered" evidence="1">
    <location>
        <begin position="1669"/>
        <end position="1701"/>
    </location>
</feature>
<feature type="compositionally biased region" description="Low complexity" evidence="1">
    <location>
        <begin position="1185"/>
        <end position="1197"/>
    </location>
</feature>
<comment type="caution">
    <text evidence="2">The sequence shown here is derived from an EMBL/GenBank/DDBJ whole genome shotgun (WGS) entry which is preliminary data.</text>
</comment>
<evidence type="ECO:0000313" key="3">
    <source>
        <dbReference type="Proteomes" id="UP001374579"/>
    </source>
</evidence>
<feature type="compositionally biased region" description="Basic and acidic residues" evidence="1">
    <location>
        <begin position="2055"/>
        <end position="2068"/>
    </location>
</feature>
<keyword evidence="3" id="KW-1185">Reference proteome</keyword>
<feature type="region of interest" description="Disordered" evidence="1">
    <location>
        <begin position="1831"/>
        <end position="1860"/>
    </location>
</feature>
<feature type="region of interest" description="Disordered" evidence="1">
    <location>
        <begin position="3642"/>
        <end position="3666"/>
    </location>
</feature>
<dbReference type="PANTHER" id="PTHR14918">
    <property type="entry name" value="KICSTOR COMPLEX PROTEIN SZT2"/>
    <property type="match status" value="1"/>
</dbReference>